<proteinExistence type="predicted"/>
<dbReference type="EMBL" id="CP036432">
    <property type="protein sequence ID" value="QDV84159.1"/>
    <property type="molecule type" value="Genomic_DNA"/>
</dbReference>
<evidence type="ECO:0008006" key="4">
    <source>
        <dbReference type="Google" id="ProtNLM"/>
    </source>
</evidence>
<organism evidence="2 3">
    <name type="scientific">Stieleria magnilauensis</name>
    <dbReference type="NCBI Taxonomy" id="2527963"/>
    <lineage>
        <taxon>Bacteria</taxon>
        <taxon>Pseudomonadati</taxon>
        <taxon>Planctomycetota</taxon>
        <taxon>Planctomycetia</taxon>
        <taxon>Pirellulales</taxon>
        <taxon>Pirellulaceae</taxon>
        <taxon>Stieleria</taxon>
    </lineage>
</organism>
<name>A0ABX5XWD0_9BACT</name>
<sequence length="146" mass="15797">MPPRRPTVELRKTLAVLPSVVLALLPRLACPCQYPAYAGLLGWLGLTFLMQTVYLFPLTAACLTFAVGGLAVGATRRQGYAPFGIGLLAAIGLLVGKFVINVDLVVYVAIAVLLAVSVWNAWPSKKRSKLRFDAEGYVHSDEHSTR</sequence>
<reference evidence="2 3" key="1">
    <citation type="submission" date="2019-02" db="EMBL/GenBank/DDBJ databases">
        <title>Deep-cultivation of Planctomycetes and their phenomic and genomic characterization uncovers novel biology.</title>
        <authorList>
            <person name="Wiegand S."/>
            <person name="Jogler M."/>
            <person name="Boedeker C."/>
            <person name="Pinto D."/>
            <person name="Vollmers J."/>
            <person name="Rivas-Marin E."/>
            <person name="Kohn T."/>
            <person name="Peeters S.H."/>
            <person name="Heuer A."/>
            <person name="Rast P."/>
            <person name="Oberbeckmann S."/>
            <person name="Bunk B."/>
            <person name="Jeske O."/>
            <person name="Meyerdierks A."/>
            <person name="Storesund J.E."/>
            <person name="Kallscheuer N."/>
            <person name="Luecker S."/>
            <person name="Lage O.M."/>
            <person name="Pohl T."/>
            <person name="Merkel B.J."/>
            <person name="Hornburger P."/>
            <person name="Mueller R.-W."/>
            <person name="Bruemmer F."/>
            <person name="Labrenz M."/>
            <person name="Spormann A.M."/>
            <person name="Op den Camp H."/>
            <person name="Overmann J."/>
            <person name="Amann R."/>
            <person name="Jetten M.S.M."/>
            <person name="Mascher T."/>
            <person name="Medema M.H."/>
            <person name="Devos D.P."/>
            <person name="Kaster A.-K."/>
            <person name="Ovreas L."/>
            <person name="Rohde M."/>
            <person name="Galperin M.Y."/>
            <person name="Jogler C."/>
        </authorList>
    </citation>
    <scope>NUCLEOTIDE SEQUENCE [LARGE SCALE GENOMIC DNA]</scope>
    <source>
        <strain evidence="2 3">TBK1r</strain>
    </source>
</reference>
<dbReference type="RefSeq" id="WP_145212027.1">
    <property type="nucleotide sequence ID" value="NZ_CP036432.1"/>
</dbReference>
<keyword evidence="3" id="KW-1185">Reference proteome</keyword>
<feature type="transmembrane region" description="Helical" evidence="1">
    <location>
        <begin position="80"/>
        <end position="98"/>
    </location>
</feature>
<gene>
    <name evidence="2" type="ORF">TBK1r_31040</name>
</gene>
<keyword evidence="1" id="KW-1133">Transmembrane helix</keyword>
<evidence type="ECO:0000256" key="1">
    <source>
        <dbReference type="SAM" id="Phobius"/>
    </source>
</evidence>
<keyword evidence="1" id="KW-0472">Membrane</keyword>
<feature type="transmembrane region" description="Helical" evidence="1">
    <location>
        <begin position="53"/>
        <end position="73"/>
    </location>
</feature>
<evidence type="ECO:0000313" key="2">
    <source>
        <dbReference type="EMBL" id="QDV84159.1"/>
    </source>
</evidence>
<feature type="transmembrane region" description="Helical" evidence="1">
    <location>
        <begin position="104"/>
        <end position="122"/>
    </location>
</feature>
<dbReference type="Proteomes" id="UP000318081">
    <property type="component" value="Chromosome"/>
</dbReference>
<accession>A0ABX5XWD0</accession>
<protein>
    <recommendedName>
        <fullName evidence="4">MerC mercury resistance protein</fullName>
    </recommendedName>
</protein>
<keyword evidence="1" id="KW-0812">Transmembrane</keyword>
<evidence type="ECO:0000313" key="3">
    <source>
        <dbReference type="Proteomes" id="UP000318081"/>
    </source>
</evidence>